<gene>
    <name evidence="5" type="ORF">TRIUR3_17566</name>
</gene>
<dbReference type="InterPro" id="IPR005795">
    <property type="entry name" value="LolPI"/>
</dbReference>
<comment type="subcellular location">
    <subcellularLocation>
        <location evidence="1">Secreted</location>
    </subcellularLocation>
</comment>
<evidence type="ECO:0000256" key="2">
    <source>
        <dbReference type="ARBA" id="ARBA00005650"/>
    </source>
</evidence>
<dbReference type="InterPro" id="IPR036908">
    <property type="entry name" value="RlpA-like_sf"/>
</dbReference>
<protein>
    <submittedName>
        <fullName evidence="5">Expansin-B6</fullName>
    </submittedName>
</protein>
<organism evidence="5">
    <name type="scientific">Triticum urartu</name>
    <name type="common">Red wild einkorn</name>
    <name type="synonym">Crithodium urartu</name>
    <dbReference type="NCBI Taxonomy" id="4572"/>
    <lineage>
        <taxon>Eukaryota</taxon>
        <taxon>Viridiplantae</taxon>
        <taxon>Streptophyta</taxon>
        <taxon>Embryophyta</taxon>
        <taxon>Tracheophyta</taxon>
        <taxon>Spermatophyta</taxon>
        <taxon>Magnoliopsida</taxon>
        <taxon>Liliopsida</taxon>
        <taxon>Poales</taxon>
        <taxon>Poaceae</taxon>
        <taxon>BOP clade</taxon>
        <taxon>Pooideae</taxon>
        <taxon>Triticodae</taxon>
        <taxon>Triticeae</taxon>
        <taxon>Triticinae</taxon>
        <taxon>Triticum</taxon>
    </lineage>
</organism>
<dbReference type="GO" id="GO:0005576">
    <property type="term" value="C:extracellular region"/>
    <property type="evidence" value="ECO:0007669"/>
    <property type="project" value="UniProtKB-SubCell"/>
</dbReference>
<proteinExistence type="inferred from homology"/>
<dbReference type="EMBL" id="KD216063">
    <property type="protein sequence ID" value="EMS51756.1"/>
    <property type="molecule type" value="Genomic_DNA"/>
</dbReference>
<evidence type="ECO:0000313" key="5">
    <source>
        <dbReference type="EMBL" id="EMS51756.1"/>
    </source>
</evidence>
<feature type="compositionally biased region" description="Basic and acidic residues" evidence="4">
    <location>
        <begin position="74"/>
        <end position="83"/>
    </location>
</feature>
<dbReference type="PRINTS" id="PR00829">
    <property type="entry name" value="LOLP1ALLERGN"/>
</dbReference>
<comment type="similarity">
    <text evidence="2">Belongs to the expansin family. Expansin B subfamily.</text>
</comment>
<dbReference type="PANTHER" id="PTHR31692">
    <property type="entry name" value="EXPANSIN-B3"/>
    <property type="match status" value="1"/>
</dbReference>
<dbReference type="SUPFAM" id="SSF50685">
    <property type="entry name" value="Barwin-like endoglucanases"/>
    <property type="match status" value="1"/>
</dbReference>
<evidence type="ECO:0000256" key="1">
    <source>
        <dbReference type="ARBA" id="ARBA00004613"/>
    </source>
</evidence>
<feature type="region of interest" description="Disordered" evidence="4">
    <location>
        <begin position="60"/>
        <end position="83"/>
    </location>
</feature>
<keyword evidence="3" id="KW-0964">Secreted</keyword>
<name>M7YX66_TRIUA</name>
<evidence type="ECO:0000256" key="3">
    <source>
        <dbReference type="ARBA" id="ARBA00022525"/>
    </source>
</evidence>
<sequence>MAKNGLNDKLRHAGIIDMQFRRVRCNFPGMKVTFHVQRGSNPNYLAVLVEYANVDRTVGTGSAANHPRTSVIMHGEREENLTT</sequence>
<reference evidence="5" key="1">
    <citation type="journal article" date="2013" name="Nature">
        <title>Draft genome of the wheat A-genome progenitor Triticum urartu.</title>
        <authorList>
            <person name="Ling H.Q."/>
            <person name="Zhao S."/>
            <person name="Liu D."/>
            <person name="Wang J."/>
            <person name="Sun H."/>
            <person name="Zhang C."/>
            <person name="Fan H."/>
            <person name="Li D."/>
            <person name="Dong L."/>
            <person name="Tao Y."/>
            <person name="Gao C."/>
            <person name="Wu H."/>
            <person name="Li Y."/>
            <person name="Cui Y."/>
            <person name="Guo X."/>
            <person name="Zheng S."/>
            <person name="Wang B."/>
            <person name="Yu K."/>
            <person name="Liang Q."/>
            <person name="Yang W."/>
            <person name="Lou X."/>
            <person name="Chen J."/>
            <person name="Feng M."/>
            <person name="Jian J."/>
            <person name="Zhang X."/>
            <person name="Luo G."/>
            <person name="Jiang Y."/>
            <person name="Liu J."/>
            <person name="Wang Z."/>
            <person name="Sha Y."/>
            <person name="Zhang B."/>
            <person name="Wu H."/>
            <person name="Tang D."/>
            <person name="Shen Q."/>
            <person name="Xue P."/>
            <person name="Zou S."/>
            <person name="Wang X."/>
            <person name="Liu X."/>
            <person name="Wang F."/>
            <person name="Yang Y."/>
            <person name="An X."/>
            <person name="Dong Z."/>
            <person name="Zhang K."/>
            <person name="Zhang X."/>
            <person name="Luo M.C."/>
            <person name="Dvorak J."/>
            <person name="Tong Y."/>
            <person name="Wang J."/>
            <person name="Yang H."/>
            <person name="Li Z."/>
            <person name="Wang D."/>
            <person name="Zhang A."/>
            <person name="Wang J."/>
        </authorList>
    </citation>
    <scope>NUCLEOTIDE SEQUENCE</scope>
</reference>
<accession>M7YX66</accession>
<dbReference type="PANTHER" id="PTHR31692:SF75">
    <property type="entry name" value="EXPANSIN-LIKE CBD DOMAIN-CONTAINING PROTEIN"/>
    <property type="match status" value="1"/>
</dbReference>
<evidence type="ECO:0000256" key="4">
    <source>
        <dbReference type="SAM" id="MobiDB-lite"/>
    </source>
</evidence>
<dbReference type="AlphaFoldDB" id="M7YX66"/>
<dbReference type="STRING" id="4572.M7YX66"/>
<dbReference type="Gene3D" id="2.60.40.760">
    <property type="entry name" value="Expansin, cellulose-binding-like domain"/>
    <property type="match status" value="1"/>
</dbReference>
<dbReference type="InterPro" id="IPR036749">
    <property type="entry name" value="Expansin_CBD_sf"/>
</dbReference>